<accession>A0A437LXF2</accession>
<dbReference type="InterPro" id="IPR001173">
    <property type="entry name" value="Glyco_trans_2-like"/>
</dbReference>
<dbReference type="InterPro" id="IPR050321">
    <property type="entry name" value="Glycosyltr_2/OpgH_subfam"/>
</dbReference>
<evidence type="ECO:0000256" key="7">
    <source>
        <dbReference type="ARBA" id="ARBA00022676"/>
    </source>
</evidence>
<keyword evidence="10 12" id="KW-1133">Transmembrane helix</keyword>
<keyword evidence="8 14" id="KW-0808">Transferase</keyword>
<evidence type="ECO:0000256" key="10">
    <source>
        <dbReference type="ARBA" id="ARBA00022989"/>
    </source>
</evidence>
<gene>
    <name evidence="14" type="primary">mdoH</name>
    <name evidence="14" type="ORF">EOD42_23810</name>
</gene>
<evidence type="ECO:0000313" key="15">
    <source>
        <dbReference type="Proteomes" id="UP000282957"/>
    </source>
</evidence>
<dbReference type="CDD" id="cd04191">
    <property type="entry name" value="Glucan_BSP_MdoH"/>
    <property type="match status" value="1"/>
</dbReference>
<keyword evidence="5" id="KW-1003">Cell membrane</keyword>
<keyword evidence="15" id="KW-1185">Reference proteome</keyword>
<feature type="transmembrane region" description="Helical" evidence="12">
    <location>
        <begin position="396"/>
        <end position="421"/>
    </location>
</feature>
<protein>
    <recommendedName>
        <fullName evidence="4">Glucans biosynthesis glucosyltransferase H</fullName>
    </recommendedName>
</protein>
<evidence type="ECO:0000259" key="13">
    <source>
        <dbReference type="Pfam" id="PF13632"/>
    </source>
</evidence>
<dbReference type="NCBIfam" id="NF003958">
    <property type="entry name" value="PRK05454.2-1"/>
    <property type="match status" value="1"/>
</dbReference>
<evidence type="ECO:0000256" key="3">
    <source>
        <dbReference type="ARBA" id="ARBA00009337"/>
    </source>
</evidence>
<sequence>MDGLKPRWMALPEPAPLAMPAQSLSAAQPRPAPPASSPPGMAGRRFAVLGGAVALTAFATWQMALVLDIARPTALQIATLALFVVLFAWVALSFTSAMAGLWAMRSGGVDRLGVMAGPMPVPATRTALLMPVYNEPPHRVMAGLRAMHESLSALGAMEHFDIFILSDTTDPDAWVAEEAAFLELRRLTGDEQRIFYRRRTANTERKAGNIAEWVTRFGDAYPQFLILDADSLMEGEALVRLAAAMERHPDVGLIQTLPVIVQGRSLLARMQQFAGRLYGPVIAQGIAWWHGAEGNYWGHNAMIRTRAFAGHAGLPHLKGRAPFGGMIMSHDFVEAALLRRAGWAVHMVPGLRGSYEETPPSLPDQAVRDRRWCQGNLQHAAVLPARGLHPISRLHLLSGIGSYLTAPLWALFLLVGVASALEARYRQLNYFPNGRSLFPEWPVVDPIRAMWLFIGTMALLFLPKLLAIRSLRQAGGMLLESVVAALLAPVTMLSQSMDVLSILSGRDGGWRPQRRDDGHLPWRDLWRLYWPHTLAGAVFGVASWLVSPWLAAWTTPVTLGLLLAVPLAGLTARDASGLRVLDIEEDVAPPALLRRAAELRAAPEPPEMDAVRRLADDPALLQAHRAMLPPPRRRGAPPDVPLLTGMLKAGEAECLRSAALSRAEKAALLASAEGLDELMALTSRPA</sequence>
<dbReference type="PANTHER" id="PTHR43867">
    <property type="entry name" value="CELLULOSE SYNTHASE CATALYTIC SUBUNIT A [UDP-FORMING]"/>
    <property type="match status" value="1"/>
</dbReference>
<organism evidence="14 15">
    <name type="scientific">Rhodovarius crocodyli</name>
    <dbReference type="NCBI Taxonomy" id="1979269"/>
    <lineage>
        <taxon>Bacteria</taxon>
        <taxon>Pseudomonadati</taxon>
        <taxon>Pseudomonadota</taxon>
        <taxon>Alphaproteobacteria</taxon>
        <taxon>Acetobacterales</taxon>
        <taxon>Roseomonadaceae</taxon>
        <taxon>Rhodovarius</taxon>
    </lineage>
</organism>
<keyword evidence="11 12" id="KW-0472">Membrane</keyword>
<dbReference type="AlphaFoldDB" id="A0A437LXF2"/>
<reference evidence="14 15" key="1">
    <citation type="submission" date="2019-01" db="EMBL/GenBank/DDBJ databases">
        <authorList>
            <person name="Chen W.-M."/>
        </authorList>
    </citation>
    <scope>NUCLEOTIDE SEQUENCE [LARGE SCALE GENOMIC DNA]</scope>
    <source>
        <strain evidence="14 15">CCP-6</strain>
    </source>
</reference>
<evidence type="ECO:0000256" key="11">
    <source>
        <dbReference type="ARBA" id="ARBA00023136"/>
    </source>
</evidence>
<evidence type="ECO:0000256" key="5">
    <source>
        <dbReference type="ARBA" id="ARBA00022475"/>
    </source>
</evidence>
<dbReference type="Gene3D" id="3.90.550.10">
    <property type="entry name" value="Spore Coat Polysaccharide Biosynthesis Protein SpsA, Chain A"/>
    <property type="match status" value="1"/>
</dbReference>
<dbReference type="RefSeq" id="WP_127790104.1">
    <property type="nucleotide sequence ID" value="NZ_SACL01000014.1"/>
</dbReference>
<dbReference type="GO" id="GO:0016758">
    <property type="term" value="F:hexosyltransferase activity"/>
    <property type="evidence" value="ECO:0007669"/>
    <property type="project" value="TreeGrafter"/>
</dbReference>
<evidence type="ECO:0000256" key="6">
    <source>
        <dbReference type="ARBA" id="ARBA00022519"/>
    </source>
</evidence>
<feature type="transmembrane region" description="Helical" evidence="12">
    <location>
        <begin position="449"/>
        <end position="467"/>
    </location>
</feature>
<comment type="caution">
    <text evidence="14">The sequence shown here is derived from an EMBL/GenBank/DDBJ whole genome shotgun (WGS) entry which is preliminary data.</text>
</comment>
<feature type="transmembrane region" description="Helical" evidence="12">
    <location>
        <begin position="77"/>
        <end position="102"/>
    </location>
</feature>
<evidence type="ECO:0000256" key="2">
    <source>
        <dbReference type="ARBA" id="ARBA00005001"/>
    </source>
</evidence>
<feature type="transmembrane region" description="Helical" evidence="12">
    <location>
        <begin position="552"/>
        <end position="572"/>
    </location>
</feature>
<evidence type="ECO:0000256" key="8">
    <source>
        <dbReference type="ARBA" id="ARBA00022679"/>
    </source>
</evidence>
<keyword evidence="6" id="KW-0997">Cell inner membrane</keyword>
<dbReference type="OrthoDB" id="9775281at2"/>
<feature type="domain" description="Glycosyltransferase 2-like" evidence="13">
    <location>
        <begin position="224"/>
        <end position="448"/>
    </location>
</feature>
<dbReference type="SUPFAM" id="SSF53448">
    <property type="entry name" value="Nucleotide-diphospho-sugar transferases"/>
    <property type="match status" value="1"/>
</dbReference>
<comment type="similarity">
    <text evidence="3">Belongs to the glycosyltransferase 2 family. OpgH subfamily.</text>
</comment>
<comment type="subcellular location">
    <subcellularLocation>
        <location evidence="1">Cell inner membrane</location>
        <topology evidence="1">Multi-pass membrane protein</topology>
    </subcellularLocation>
</comment>
<feature type="transmembrane region" description="Helical" evidence="12">
    <location>
        <begin position="46"/>
        <end position="65"/>
    </location>
</feature>
<dbReference type="NCBIfam" id="NF003956">
    <property type="entry name" value="PRK05454.1-3"/>
    <property type="match status" value="1"/>
</dbReference>
<dbReference type="PANTHER" id="PTHR43867:SF5">
    <property type="entry name" value="GLUCANS BIOSYNTHESIS GLUCOSYLTRANSFERASE H"/>
    <property type="match status" value="1"/>
</dbReference>
<proteinExistence type="inferred from homology"/>
<evidence type="ECO:0000256" key="12">
    <source>
        <dbReference type="SAM" id="Phobius"/>
    </source>
</evidence>
<dbReference type="GO" id="GO:0005886">
    <property type="term" value="C:plasma membrane"/>
    <property type="evidence" value="ECO:0007669"/>
    <property type="project" value="UniProtKB-SubCell"/>
</dbReference>
<evidence type="ECO:0000256" key="9">
    <source>
        <dbReference type="ARBA" id="ARBA00022692"/>
    </source>
</evidence>
<dbReference type="Proteomes" id="UP000282957">
    <property type="component" value="Unassembled WGS sequence"/>
</dbReference>
<keyword evidence="7" id="KW-0328">Glycosyltransferase</keyword>
<dbReference type="Pfam" id="PF13632">
    <property type="entry name" value="Glyco_trans_2_3"/>
    <property type="match status" value="1"/>
</dbReference>
<evidence type="ECO:0000313" key="14">
    <source>
        <dbReference type="EMBL" id="RVT90060.1"/>
    </source>
</evidence>
<name>A0A437LXF2_9PROT</name>
<evidence type="ECO:0000256" key="4">
    <source>
        <dbReference type="ARBA" id="ARBA00020585"/>
    </source>
</evidence>
<dbReference type="NCBIfam" id="NF003962">
    <property type="entry name" value="PRK05454.2-5"/>
    <property type="match status" value="1"/>
</dbReference>
<comment type="pathway">
    <text evidence="2">Glycan metabolism; osmoregulated periplasmic glucan (OPG) biosynthesis.</text>
</comment>
<keyword evidence="9 12" id="KW-0812">Transmembrane</keyword>
<dbReference type="InterPro" id="IPR029044">
    <property type="entry name" value="Nucleotide-diphossugar_trans"/>
</dbReference>
<evidence type="ECO:0000256" key="1">
    <source>
        <dbReference type="ARBA" id="ARBA00004429"/>
    </source>
</evidence>
<dbReference type="EMBL" id="SACL01000014">
    <property type="protein sequence ID" value="RVT90060.1"/>
    <property type="molecule type" value="Genomic_DNA"/>
</dbReference>